<protein>
    <submittedName>
        <fullName evidence="2">Uncharacterized protein</fullName>
    </submittedName>
</protein>
<sequence length="203" mass="23160">MPENFCLPKLKPDAEGRNEPAKPNLYIGRLLKEIKFFLEPENQHILKATASAVNKNDPDWANLSKDIVKLRDGTNFLINVLSAAIKTTMKLNEQEADEAKNIITRQIEYIKKKFFWDFFHLDLIGRRHPDAAGHDFSKAEQSGLFPDLLSPKKARTKPVGKKIKDPARRGGPRVIESPHYADKNFKTFLELSHPDNDRSDGRS</sequence>
<evidence type="ECO:0000313" key="2">
    <source>
        <dbReference type="EMBL" id="PIP33378.1"/>
    </source>
</evidence>
<dbReference type="EMBL" id="PCSD01000111">
    <property type="protein sequence ID" value="PIP33378.1"/>
    <property type="molecule type" value="Genomic_DNA"/>
</dbReference>
<comment type="caution">
    <text evidence="2">The sequence shown here is derived from an EMBL/GenBank/DDBJ whole genome shotgun (WGS) entry which is preliminary data.</text>
</comment>
<dbReference type="AlphaFoldDB" id="A0A2G9ZM03"/>
<dbReference type="Proteomes" id="UP000230729">
    <property type="component" value="Unassembled WGS sequence"/>
</dbReference>
<evidence type="ECO:0000313" key="3">
    <source>
        <dbReference type="Proteomes" id="UP000230729"/>
    </source>
</evidence>
<organism evidence="2 3">
    <name type="scientific">Candidatus Falkowbacteria bacterium CG23_combo_of_CG06-09_8_20_14_all_49_15</name>
    <dbReference type="NCBI Taxonomy" id="1974572"/>
    <lineage>
        <taxon>Bacteria</taxon>
        <taxon>Candidatus Falkowiibacteriota</taxon>
    </lineage>
</organism>
<feature type="compositionally biased region" description="Basic residues" evidence="1">
    <location>
        <begin position="152"/>
        <end position="161"/>
    </location>
</feature>
<feature type="region of interest" description="Disordered" evidence="1">
    <location>
        <begin position="147"/>
        <end position="181"/>
    </location>
</feature>
<accession>A0A2G9ZM03</accession>
<gene>
    <name evidence="2" type="ORF">COX22_04725</name>
</gene>
<evidence type="ECO:0000256" key="1">
    <source>
        <dbReference type="SAM" id="MobiDB-lite"/>
    </source>
</evidence>
<proteinExistence type="predicted"/>
<reference evidence="2 3" key="1">
    <citation type="submission" date="2017-09" db="EMBL/GenBank/DDBJ databases">
        <title>Depth-based differentiation of microbial function through sediment-hosted aquifers and enrichment of novel symbionts in the deep terrestrial subsurface.</title>
        <authorList>
            <person name="Probst A.J."/>
            <person name="Ladd B."/>
            <person name="Jarett J.K."/>
            <person name="Geller-Mcgrath D.E."/>
            <person name="Sieber C.M."/>
            <person name="Emerson J.B."/>
            <person name="Anantharaman K."/>
            <person name="Thomas B.C."/>
            <person name="Malmstrom R."/>
            <person name="Stieglmeier M."/>
            <person name="Klingl A."/>
            <person name="Woyke T."/>
            <person name="Ryan C.M."/>
            <person name="Banfield J.F."/>
        </authorList>
    </citation>
    <scope>NUCLEOTIDE SEQUENCE [LARGE SCALE GENOMIC DNA]</scope>
    <source>
        <strain evidence="2">CG23_combo_of_CG06-09_8_20_14_all_49_15</strain>
    </source>
</reference>
<name>A0A2G9ZM03_9BACT</name>